<dbReference type="Gene3D" id="1.25.40.10">
    <property type="entry name" value="Tetratricopeptide repeat domain"/>
    <property type="match status" value="1"/>
</dbReference>
<evidence type="ECO:0008006" key="3">
    <source>
        <dbReference type="Google" id="ProtNLM"/>
    </source>
</evidence>
<evidence type="ECO:0000313" key="1">
    <source>
        <dbReference type="EMBL" id="TSJ39313.1"/>
    </source>
</evidence>
<protein>
    <recommendedName>
        <fullName evidence="3">Tetratricopeptide repeat protein</fullName>
    </recommendedName>
</protein>
<sequence>MKKLILLITILFYGIKSFAFTLPADSTVKQSQPIDSLVKQSQPVMPVLDGLLLQVQGAITDSVRSGLYNQIAHEYLKYDSLSAKKRKLYQAQALNYTYKALHLYSRMHDTLGLRDCYNGLAKVYKSQKKYPQAKWFILQSNSLSRAKKDVPNIMSSLIVLANIKMEIEDYTLAMHDLDEVLKLSKANHDPKAESNVQENYAMLYSHMQNYTKATLAQKRHDFIEDSLLKKEEQAIAKTQDTLQTKKKFIQVSRKVYKSSSSKRIASI</sequence>
<keyword evidence="2" id="KW-1185">Reference proteome</keyword>
<name>A0A556MHG9_9SPHI</name>
<gene>
    <name evidence="1" type="ORF">FO440_16305</name>
</gene>
<comment type="caution">
    <text evidence="1">The sequence shown here is derived from an EMBL/GenBank/DDBJ whole genome shotgun (WGS) entry which is preliminary data.</text>
</comment>
<dbReference type="SUPFAM" id="SSF48452">
    <property type="entry name" value="TPR-like"/>
    <property type="match status" value="1"/>
</dbReference>
<accession>A0A556MHG9</accession>
<dbReference type="OrthoDB" id="789253at2"/>
<evidence type="ECO:0000313" key="2">
    <source>
        <dbReference type="Proteomes" id="UP000318733"/>
    </source>
</evidence>
<dbReference type="Proteomes" id="UP000318733">
    <property type="component" value="Unassembled WGS sequence"/>
</dbReference>
<dbReference type="InterPro" id="IPR011990">
    <property type="entry name" value="TPR-like_helical_dom_sf"/>
</dbReference>
<proteinExistence type="predicted"/>
<organism evidence="1 2">
    <name type="scientific">Mucilaginibacter corticis</name>
    <dbReference type="NCBI Taxonomy" id="2597670"/>
    <lineage>
        <taxon>Bacteria</taxon>
        <taxon>Pseudomonadati</taxon>
        <taxon>Bacteroidota</taxon>
        <taxon>Sphingobacteriia</taxon>
        <taxon>Sphingobacteriales</taxon>
        <taxon>Sphingobacteriaceae</taxon>
        <taxon>Mucilaginibacter</taxon>
    </lineage>
</organism>
<reference evidence="1 2" key="1">
    <citation type="submission" date="2019-07" db="EMBL/GenBank/DDBJ databases">
        <authorList>
            <person name="Huq M.A."/>
        </authorList>
    </citation>
    <scope>NUCLEOTIDE SEQUENCE [LARGE SCALE GENOMIC DNA]</scope>
    <source>
        <strain evidence="1 2">MAH-19</strain>
    </source>
</reference>
<dbReference type="AlphaFoldDB" id="A0A556MHG9"/>
<dbReference type="RefSeq" id="WP_144249350.1">
    <property type="nucleotide sequence ID" value="NZ_VLPK01000003.1"/>
</dbReference>
<dbReference type="EMBL" id="VLPK01000003">
    <property type="protein sequence ID" value="TSJ39313.1"/>
    <property type="molecule type" value="Genomic_DNA"/>
</dbReference>